<sequence length="352" mass="39065">MKAIKPLFPIISLVVFSQVSQARDWPQSVSHKTGDQWSLDGQVFQPFKQYPRVKSTGRYALLRLSPDGQLSTEWVNLEASDPPPENMQLLVDDVGPDIITTWDSVVADSTAIVIGPNSALNIQTSDGVLSTVQLDGQSVPQSDGVLNFTKPISHINLTATDAFNNITQWNQSVTSDFHAPIIHWQPLPPMVKIKQQWVGKSIADIKVSGTDQQALQWSLNAQSIDLPENGHLSVQPNDILTATDALGNSSQQTINWQTDNTPPQIVIKTAAGESTAERTIHLSVNELMQVYVRDEALQVTRQTYQGKSRHWKPLPKSFRFTSKGRYRIKVKASDEAGNSTEQTLNIKVKRSH</sequence>
<dbReference type="Proteomes" id="UP001595533">
    <property type="component" value="Unassembled WGS sequence"/>
</dbReference>
<gene>
    <name evidence="2" type="ORF">ACFODZ_03615</name>
</gene>
<reference evidence="3" key="1">
    <citation type="journal article" date="2019" name="Int. J. Syst. Evol. Microbiol.">
        <title>The Global Catalogue of Microorganisms (GCM) 10K type strain sequencing project: providing services to taxonomists for standard genome sequencing and annotation.</title>
        <authorList>
            <consortium name="The Broad Institute Genomics Platform"/>
            <consortium name="The Broad Institute Genome Sequencing Center for Infectious Disease"/>
            <person name="Wu L."/>
            <person name="Ma J."/>
        </authorList>
    </citation>
    <scope>NUCLEOTIDE SEQUENCE [LARGE SCALE GENOMIC DNA]</scope>
    <source>
        <strain evidence="3">KCTC 42953</strain>
    </source>
</reference>
<dbReference type="Gene3D" id="2.60.40.10">
    <property type="entry name" value="Immunoglobulins"/>
    <property type="match status" value="1"/>
</dbReference>
<protein>
    <recommendedName>
        <fullName evidence="4">Ig-like domain-containing protein</fullName>
    </recommendedName>
</protein>
<keyword evidence="3" id="KW-1185">Reference proteome</keyword>
<feature type="compositionally biased region" description="Polar residues" evidence="1">
    <location>
        <begin position="336"/>
        <end position="345"/>
    </location>
</feature>
<evidence type="ECO:0008006" key="4">
    <source>
        <dbReference type="Google" id="ProtNLM"/>
    </source>
</evidence>
<dbReference type="InterPro" id="IPR013783">
    <property type="entry name" value="Ig-like_fold"/>
</dbReference>
<comment type="caution">
    <text evidence="2">The sequence shown here is derived from an EMBL/GenBank/DDBJ whole genome shotgun (WGS) entry which is preliminary data.</text>
</comment>
<proteinExistence type="predicted"/>
<evidence type="ECO:0000313" key="3">
    <source>
        <dbReference type="Proteomes" id="UP001595533"/>
    </source>
</evidence>
<organism evidence="2 3">
    <name type="scientific">Marinicella sediminis</name>
    <dbReference type="NCBI Taxonomy" id="1792834"/>
    <lineage>
        <taxon>Bacteria</taxon>
        <taxon>Pseudomonadati</taxon>
        <taxon>Pseudomonadota</taxon>
        <taxon>Gammaproteobacteria</taxon>
        <taxon>Lysobacterales</taxon>
        <taxon>Marinicellaceae</taxon>
        <taxon>Marinicella</taxon>
    </lineage>
</organism>
<accession>A0ABV7JB70</accession>
<name>A0ABV7JB70_9GAMM</name>
<dbReference type="RefSeq" id="WP_157892668.1">
    <property type="nucleotide sequence ID" value="NZ_JBHRTS010000002.1"/>
</dbReference>
<evidence type="ECO:0000313" key="2">
    <source>
        <dbReference type="EMBL" id="MFC3193326.1"/>
    </source>
</evidence>
<evidence type="ECO:0000256" key="1">
    <source>
        <dbReference type="SAM" id="MobiDB-lite"/>
    </source>
</evidence>
<feature type="region of interest" description="Disordered" evidence="1">
    <location>
        <begin position="332"/>
        <end position="352"/>
    </location>
</feature>
<dbReference type="EMBL" id="JBHRTS010000002">
    <property type="protein sequence ID" value="MFC3193326.1"/>
    <property type="molecule type" value="Genomic_DNA"/>
</dbReference>